<keyword evidence="2" id="KW-0677">Repeat</keyword>
<dbReference type="OrthoDB" id="2143914at2759"/>
<sequence length="223" mass="25723">MILKDQNYVFIHIQRFKKFILKQSHKHLSPFGNAILAKKLYLQKEAYNETNYSPQANCQMLLPHRWSKIAMHLPGRTDNEIKNYWNSYLKKRIPSHDQTDQKANPKPKPEQIQPQTRNETAISDSMKALESPSFPRILFAEWLTRDLHGCPKAPGLENQWELNSKWKDSWPGEMPEESFAGGFEEGGMFEGLPPMNQGLGFVDLFAVSQVGVEGYMGCDVMMY</sequence>
<dbReference type="CDD" id="cd00167">
    <property type="entry name" value="SANT"/>
    <property type="match status" value="1"/>
</dbReference>
<dbReference type="InterPro" id="IPR051953">
    <property type="entry name" value="Plant_SW-associated_TFs"/>
</dbReference>
<evidence type="ECO:0000256" key="2">
    <source>
        <dbReference type="ARBA" id="ARBA00022737"/>
    </source>
</evidence>
<evidence type="ECO:0000256" key="3">
    <source>
        <dbReference type="ARBA" id="ARBA00023015"/>
    </source>
</evidence>
<feature type="region of interest" description="Disordered" evidence="7">
    <location>
        <begin position="95"/>
        <end position="119"/>
    </location>
</feature>
<keyword evidence="4" id="KW-0238">DNA-binding</keyword>
<dbReference type="PROSITE" id="PS51294">
    <property type="entry name" value="HTH_MYB"/>
    <property type="match status" value="1"/>
</dbReference>
<evidence type="ECO:0000259" key="9">
    <source>
        <dbReference type="PROSITE" id="PS51294"/>
    </source>
</evidence>
<dbReference type="AlphaFoldDB" id="A0A835UFB0"/>
<evidence type="ECO:0000256" key="7">
    <source>
        <dbReference type="SAM" id="MobiDB-lite"/>
    </source>
</evidence>
<dbReference type="InterPro" id="IPR001005">
    <property type="entry name" value="SANT/Myb"/>
</dbReference>
<comment type="subcellular location">
    <subcellularLocation>
        <location evidence="1">Nucleus</location>
    </subcellularLocation>
</comment>
<dbReference type="Proteomes" id="UP000639772">
    <property type="component" value="Chromosome 12"/>
</dbReference>
<dbReference type="GO" id="GO:0003677">
    <property type="term" value="F:DNA binding"/>
    <property type="evidence" value="ECO:0007669"/>
    <property type="project" value="UniProtKB-KW"/>
</dbReference>
<organism evidence="10 11">
    <name type="scientific">Vanilla planifolia</name>
    <name type="common">Vanilla</name>
    <dbReference type="NCBI Taxonomy" id="51239"/>
    <lineage>
        <taxon>Eukaryota</taxon>
        <taxon>Viridiplantae</taxon>
        <taxon>Streptophyta</taxon>
        <taxon>Embryophyta</taxon>
        <taxon>Tracheophyta</taxon>
        <taxon>Spermatophyta</taxon>
        <taxon>Magnoliopsida</taxon>
        <taxon>Liliopsida</taxon>
        <taxon>Asparagales</taxon>
        <taxon>Orchidaceae</taxon>
        <taxon>Vanilloideae</taxon>
        <taxon>Vanilleae</taxon>
        <taxon>Vanilla</taxon>
    </lineage>
</organism>
<dbReference type="PROSITE" id="PS50090">
    <property type="entry name" value="MYB_LIKE"/>
    <property type="match status" value="1"/>
</dbReference>
<feature type="domain" description="Myb-like" evidence="8">
    <location>
        <begin position="65"/>
        <end position="89"/>
    </location>
</feature>
<dbReference type="PANTHER" id="PTHR47997">
    <property type="entry name" value="MYB DOMAIN PROTEIN 55"/>
    <property type="match status" value="1"/>
</dbReference>
<comment type="caution">
    <text evidence="10">The sequence shown here is derived from an EMBL/GenBank/DDBJ whole genome shotgun (WGS) entry which is preliminary data.</text>
</comment>
<gene>
    <name evidence="10" type="ORF">HPP92_022316</name>
</gene>
<reference evidence="10 11" key="1">
    <citation type="journal article" date="2020" name="Nat. Food">
        <title>A phased Vanilla planifolia genome enables genetic improvement of flavour and production.</title>
        <authorList>
            <person name="Hasing T."/>
            <person name="Tang H."/>
            <person name="Brym M."/>
            <person name="Khazi F."/>
            <person name="Huang T."/>
            <person name="Chambers A.H."/>
        </authorList>
    </citation>
    <scope>NUCLEOTIDE SEQUENCE [LARGE SCALE GENOMIC DNA]</scope>
    <source>
        <tissue evidence="10">Leaf</tissue>
    </source>
</reference>
<accession>A0A835UFB0</accession>
<dbReference type="InterPro" id="IPR009057">
    <property type="entry name" value="Homeodomain-like_sf"/>
</dbReference>
<evidence type="ECO:0000256" key="5">
    <source>
        <dbReference type="ARBA" id="ARBA00023163"/>
    </source>
</evidence>
<keyword evidence="6" id="KW-0539">Nucleus</keyword>
<dbReference type="EMBL" id="JADCNM010000012">
    <property type="protein sequence ID" value="KAG0459188.1"/>
    <property type="molecule type" value="Genomic_DNA"/>
</dbReference>
<dbReference type="GO" id="GO:0005634">
    <property type="term" value="C:nucleus"/>
    <property type="evidence" value="ECO:0007669"/>
    <property type="project" value="UniProtKB-SubCell"/>
</dbReference>
<dbReference type="Gene3D" id="1.10.10.60">
    <property type="entry name" value="Homeodomain-like"/>
    <property type="match status" value="1"/>
</dbReference>
<protein>
    <submittedName>
        <fullName evidence="10">Uncharacterized protein</fullName>
    </submittedName>
</protein>
<dbReference type="Pfam" id="PF00249">
    <property type="entry name" value="Myb_DNA-binding"/>
    <property type="match status" value="1"/>
</dbReference>
<keyword evidence="3" id="KW-0805">Transcription regulation</keyword>
<evidence type="ECO:0000313" key="10">
    <source>
        <dbReference type="EMBL" id="KAG0459188.1"/>
    </source>
</evidence>
<dbReference type="PANTHER" id="PTHR47997:SF11">
    <property type="entry name" value="TRANSCRIPTION FACTOR LAF1"/>
    <property type="match status" value="1"/>
</dbReference>
<evidence type="ECO:0000313" key="11">
    <source>
        <dbReference type="Proteomes" id="UP000639772"/>
    </source>
</evidence>
<dbReference type="SMART" id="SM00717">
    <property type="entry name" value="SANT"/>
    <property type="match status" value="1"/>
</dbReference>
<dbReference type="InterPro" id="IPR017930">
    <property type="entry name" value="Myb_dom"/>
</dbReference>
<dbReference type="SUPFAM" id="SSF46689">
    <property type="entry name" value="Homeodomain-like"/>
    <property type="match status" value="1"/>
</dbReference>
<keyword evidence="5" id="KW-0804">Transcription</keyword>
<evidence type="ECO:0000259" key="8">
    <source>
        <dbReference type="PROSITE" id="PS50090"/>
    </source>
</evidence>
<evidence type="ECO:0000256" key="6">
    <source>
        <dbReference type="ARBA" id="ARBA00023242"/>
    </source>
</evidence>
<feature type="domain" description="HTH myb-type" evidence="9">
    <location>
        <begin position="65"/>
        <end position="93"/>
    </location>
</feature>
<evidence type="ECO:0000256" key="1">
    <source>
        <dbReference type="ARBA" id="ARBA00004123"/>
    </source>
</evidence>
<evidence type="ECO:0000256" key="4">
    <source>
        <dbReference type="ARBA" id="ARBA00023125"/>
    </source>
</evidence>
<name>A0A835UFB0_VANPL</name>
<proteinExistence type="predicted"/>